<evidence type="ECO:0000259" key="2">
    <source>
        <dbReference type="PROSITE" id="PS50835"/>
    </source>
</evidence>
<dbReference type="PaxDb" id="6945-B7Q5S6"/>
<evidence type="ECO:0000313" key="5">
    <source>
        <dbReference type="Proteomes" id="UP000001555"/>
    </source>
</evidence>
<dbReference type="PANTHER" id="PTHR23278">
    <property type="entry name" value="SIDESTEP PROTEIN"/>
    <property type="match status" value="1"/>
</dbReference>
<dbReference type="EnsemblMetazoa" id="ISCW010737-RA">
    <property type="protein sequence ID" value="ISCW010737-PA"/>
    <property type="gene ID" value="ISCW010737"/>
</dbReference>
<organism>
    <name type="scientific">Ixodes scapularis</name>
    <name type="common">Black-legged tick</name>
    <name type="synonym">Deer tick</name>
    <dbReference type="NCBI Taxonomy" id="6945"/>
    <lineage>
        <taxon>Eukaryota</taxon>
        <taxon>Metazoa</taxon>
        <taxon>Ecdysozoa</taxon>
        <taxon>Arthropoda</taxon>
        <taxon>Chelicerata</taxon>
        <taxon>Arachnida</taxon>
        <taxon>Acari</taxon>
        <taxon>Parasitiformes</taxon>
        <taxon>Ixodida</taxon>
        <taxon>Ixodoidea</taxon>
        <taxon>Ixodidae</taxon>
        <taxon>Ixodinae</taxon>
        <taxon>Ixodes</taxon>
    </lineage>
</organism>
<proteinExistence type="predicted"/>
<accession>B7Q5S6</accession>
<evidence type="ECO:0000256" key="1">
    <source>
        <dbReference type="SAM" id="MobiDB-lite"/>
    </source>
</evidence>
<keyword evidence="5" id="KW-1185">Reference proteome</keyword>
<dbReference type="EMBL" id="ABJB010241972">
    <property type="status" value="NOT_ANNOTATED_CDS"/>
    <property type="molecule type" value="Genomic_DNA"/>
</dbReference>
<dbReference type="PANTHER" id="PTHR23278:SF19">
    <property type="entry name" value="OBSCURIN"/>
    <property type="match status" value="1"/>
</dbReference>
<dbReference type="EMBL" id="ABJB010518395">
    <property type="status" value="NOT_ANNOTATED_CDS"/>
    <property type="molecule type" value="Genomic_DNA"/>
</dbReference>
<reference evidence="3 5" key="1">
    <citation type="submission" date="2008-03" db="EMBL/GenBank/DDBJ databases">
        <title>Annotation of Ixodes scapularis.</title>
        <authorList>
            <consortium name="Ixodes scapularis Genome Project Consortium"/>
            <person name="Caler E."/>
            <person name="Hannick L.I."/>
            <person name="Bidwell S."/>
            <person name="Joardar V."/>
            <person name="Thiagarajan M."/>
            <person name="Amedeo P."/>
            <person name="Galinsky K.J."/>
            <person name="Schobel S."/>
            <person name="Inman J."/>
            <person name="Hostetler J."/>
            <person name="Miller J."/>
            <person name="Hammond M."/>
            <person name="Megy K."/>
            <person name="Lawson D."/>
            <person name="Kodira C."/>
            <person name="Sutton G."/>
            <person name="Meyer J."/>
            <person name="Hill C.A."/>
            <person name="Birren B."/>
            <person name="Nene V."/>
            <person name="Collins F."/>
            <person name="Alarcon-Chaidez F."/>
            <person name="Wikel S."/>
            <person name="Strausberg R."/>
        </authorList>
    </citation>
    <scope>NUCLEOTIDE SEQUENCE [LARGE SCALE GENOMIC DNA]</scope>
    <source>
        <strain evidence="5">Wikel</strain>
        <strain evidence="3">Wikel colony</strain>
    </source>
</reference>
<dbReference type="EMBL" id="ABJB010210433">
    <property type="status" value="NOT_ANNOTATED_CDS"/>
    <property type="molecule type" value="Genomic_DNA"/>
</dbReference>
<feature type="region of interest" description="Disordered" evidence="1">
    <location>
        <begin position="104"/>
        <end position="125"/>
    </location>
</feature>
<dbReference type="Gene3D" id="2.60.40.10">
    <property type="entry name" value="Immunoglobulins"/>
    <property type="match status" value="1"/>
</dbReference>
<feature type="domain" description="Ig-like" evidence="2">
    <location>
        <begin position="1"/>
        <end position="72"/>
    </location>
</feature>
<dbReference type="InterPro" id="IPR013783">
    <property type="entry name" value="Ig-like_fold"/>
</dbReference>
<evidence type="ECO:0000313" key="4">
    <source>
        <dbReference type="EnsemblMetazoa" id="ISCW010737-PA"/>
    </source>
</evidence>
<dbReference type="EMBL" id="DS863199">
    <property type="protein sequence ID" value="EEC14198.1"/>
    <property type="molecule type" value="Genomic_DNA"/>
</dbReference>
<dbReference type="CDD" id="cd00096">
    <property type="entry name" value="Ig"/>
    <property type="match status" value="1"/>
</dbReference>
<dbReference type="AlphaFoldDB" id="B7Q5S6"/>
<reference evidence="4" key="2">
    <citation type="submission" date="2020-05" db="UniProtKB">
        <authorList>
            <consortium name="EnsemblMetazoa"/>
        </authorList>
    </citation>
    <scope>IDENTIFICATION</scope>
    <source>
        <strain evidence="4">wikel</strain>
    </source>
</reference>
<dbReference type="SUPFAM" id="SSF48726">
    <property type="entry name" value="Immunoglobulin"/>
    <property type="match status" value="1"/>
</dbReference>
<dbReference type="VEuPathDB" id="VectorBase:ISCI010737"/>
<dbReference type="Proteomes" id="UP000001555">
    <property type="component" value="Unassembled WGS sequence"/>
</dbReference>
<gene>
    <name evidence="3" type="ORF">IscW_ISCW010737</name>
</gene>
<evidence type="ECO:0000313" key="3">
    <source>
        <dbReference type="EMBL" id="EEC14198.1"/>
    </source>
</evidence>
<protein>
    <recommendedName>
        <fullName evidence="2">Ig-like domain-containing protein</fullName>
    </recommendedName>
</protein>
<sequence length="125" mass="13930">MRLLEACHRVRKGEPNPSITWFRNGEVIANTSRASARGNIRSDAVIPRLYRSDLLSTFSCQVSNNISAPVVSAVKLEMILNSELRKDSPLCGLLHVHACKNDRTKRGAAGQDAMRTHNAAQDYRR</sequence>
<dbReference type="VEuPathDB" id="VectorBase:ISCW010737"/>
<dbReference type="PROSITE" id="PS50835">
    <property type="entry name" value="IG_LIKE"/>
    <property type="match status" value="1"/>
</dbReference>
<dbReference type="InterPro" id="IPR036179">
    <property type="entry name" value="Ig-like_dom_sf"/>
</dbReference>
<dbReference type="InterPro" id="IPR007110">
    <property type="entry name" value="Ig-like_dom"/>
</dbReference>
<name>B7Q5S6_IXOSC</name>
<dbReference type="HOGENOM" id="CLU_1995130_0_0_1"/>
<dbReference type="InParanoid" id="B7Q5S6"/>